<evidence type="ECO:0000259" key="2">
    <source>
        <dbReference type="Pfam" id="PF03478"/>
    </source>
</evidence>
<evidence type="ECO:0000313" key="3">
    <source>
        <dbReference type="EMBL" id="RLM70122.1"/>
    </source>
</evidence>
<dbReference type="AlphaFoldDB" id="A0A3L6Q2D1"/>
<sequence length="357" mass="38140">MEGGQWGRLVSGGGEKEKGWRGLLTGQGSAAASRPCGSGRSRGVRCGWDGQLLGWATGRLSWADTAGRVVASGHGGLIAAPKQEIESDPNSSGGRGRFSLEDTMKKRTRSAMIERTQDRSEHHGRLAEQAGFYGELVAVLVGPPAGARGLLVVVLVGPPAGARSLPDGEPHSFPLGEGTLCAGSSGCGGWVLFRQPWSPSPSRRLFLRNPLLGTTKWLPGYCREPVDLNHPYGSGRPGYTSTRFSISKVIVCPGDLIAARVSYQQGPCAVACCRPGMVSWSAGLCNGRRYKDMALYKGKLYTVTDYGSLFAHEVTEVAGNSKPPRVSRIEQVIQAPLFPLEHMLDGPYRTLDCVKTC</sequence>
<dbReference type="STRING" id="4540.A0A3L6Q2D1"/>
<reference evidence="4" key="1">
    <citation type="journal article" date="2019" name="Nat. Commun.">
        <title>The genome of broomcorn millet.</title>
        <authorList>
            <person name="Zou C."/>
            <person name="Miki D."/>
            <person name="Li D."/>
            <person name="Tang Q."/>
            <person name="Xiao L."/>
            <person name="Rajput S."/>
            <person name="Deng P."/>
            <person name="Jia W."/>
            <person name="Huang R."/>
            <person name="Zhang M."/>
            <person name="Sun Y."/>
            <person name="Hu J."/>
            <person name="Fu X."/>
            <person name="Schnable P.S."/>
            <person name="Li F."/>
            <person name="Zhang H."/>
            <person name="Feng B."/>
            <person name="Zhu X."/>
            <person name="Liu R."/>
            <person name="Schnable J.C."/>
            <person name="Zhu J.-K."/>
            <person name="Zhang H."/>
        </authorList>
    </citation>
    <scope>NUCLEOTIDE SEQUENCE [LARGE SCALE GENOMIC DNA]</scope>
</reference>
<dbReference type="Proteomes" id="UP000275267">
    <property type="component" value="Unassembled WGS sequence"/>
</dbReference>
<protein>
    <recommendedName>
        <fullName evidence="2">KIB1-4 beta-propeller domain-containing protein</fullName>
    </recommendedName>
</protein>
<name>A0A3L6Q2D1_PANMI</name>
<dbReference type="InterPro" id="IPR005174">
    <property type="entry name" value="KIB1-4_b-propeller"/>
</dbReference>
<organism evidence="3 4">
    <name type="scientific">Panicum miliaceum</name>
    <name type="common">Proso millet</name>
    <name type="synonym">Broomcorn millet</name>
    <dbReference type="NCBI Taxonomy" id="4540"/>
    <lineage>
        <taxon>Eukaryota</taxon>
        <taxon>Viridiplantae</taxon>
        <taxon>Streptophyta</taxon>
        <taxon>Embryophyta</taxon>
        <taxon>Tracheophyta</taxon>
        <taxon>Spermatophyta</taxon>
        <taxon>Magnoliopsida</taxon>
        <taxon>Liliopsida</taxon>
        <taxon>Poales</taxon>
        <taxon>Poaceae</taxon>
        <taxon>PACMAD clade</taxon>
        <taxon>Panicoideae</taxon>
        <taxon>Panicodae</taxon>
        <taxon>Paniceae</taxon>
        <taxon>Panicinae</taxon>
        <taxon>Panicum</taxon>
        <taxon>Panicum sect. Panicum</taxon>
    </lineage>
</organism>
<feature type="compositionally biased region" description="Gly residues" evidence="1">
    <location>
        <begin position="1"/>
        <end position="13"/>
    </location>
</feature>
<keyword evidence="4" id="KW-1185">Reference proteome</keyword>
<dbReference type="PANTHER" id="PTHR33110:SF79">
    <property type="entry name" value="OS12G0155900 PROTEIN"/>
    <property type="match status" value="1"/>
</dbReference>
<feature type="compositionally biased region" description="Low complexity" evidence="1">
    <location>
        <begin position="28"/>
        <end position="40"/>
    </location>
</feature>
<dbReference type="OrthoDB" id="683606at2759"/>
<dbReference type="PANTHER" id="PTHR33110">
    <property type="entry name" value="F-BOX/KELCH-REPEAT PROTEIN-RELATED"/>
    <property type="match status" value="1"/>
</dbReference>
<feature type="domain" description="KIB1-4 beta-propeller" evidence="2">
    <location>
        <begin position="164"/>
        <end position="327"/>
    </location>
</feature>
<evidence type="ECO:0000256" key="1">
    <source>
        <dbReference type="SAM" id="MobiDB-lite"/>
    </source>
</evidence>
<accession>A0A3L6Q2D1</accession>
<comment type="caution">
    <text evidence="3">The sequence shown here is derived from an EMBL/GenBank/DDBJ whole genome shotgun (WGS) entry which is preliminary data.</text>
</comment>
<dbReference type="EMBL" id="PQIB02000014">
    <property type="protein sequence ID" value="RLM70122.1"/>
    <property type="molecule type" value="Genomic_DNA"/>
</dbReference>
<dbReference type="Pfam" id="PF03478">
    <property type="entry name" value="Beta-prop_KIB1-4"/>
    <property type="match status" value="1"/>
</dbReference>
<evidence type="ECO:0000313" key="4">
    <source>
        <dbReference type="Proteomes" id="UP000275267"/>
    </source>
</evidence>
<proteinExistence type="predicted"/>
<gene>
    <name evidence="3" type="ORF">C2845_PM17G13170</name>
</gene>
<feature type="region of interest" description="Disordered" evidence="1">
    <location>
        <begin position="1"/>
        <end position="40"/>
    </location>
</feature>